<comment type="pathway">
    <text evidence="4 15">Amino-acid biosynthesis; L-histidine biosynthesis; L-histidine from 5-phospho-alpha-D-ribose 1-diphosphate: step 3/9.</text>
</comment>
<dbReference type="NCBIfam" id="TIGR03188">
    <property type="entry name" value="histidine_hisI"/>
    <property type="match status" value="1"/>
</dbReference>
<dbReference type="InterPro" id="IPR038019">
    <property type="entry name" value="PRib_AMP_CycHydrolase_sf"/>
</dbReference>
<dbReference type="InterPro" id="IPR002496">
    <property type="entry name" value="PRib_AMP_CycHydrolase_dom"/>
</dbReference>
<dbReference type="InterPro" id="IPR021130">
    <property type="entry name" value="PRib-ATP_PPHydrolase-like"/>
</dbReference>
<evidence type="ECO:0000313" key="17">
    <source>
        <dbReference type="EMBL" id="MFD2627279.1"/>
    </source>
</evidence>
<comment type="subcellular location">
    <subcellularLocation>
        <location evidence="3 15">Cytoplasm</location>
    </subcellularLocation>
</comment>
<evidence type="ECO:0000256" key="10">
    <source>
        <dbReference type="ARBA" id="ARBA00022741"/>
    </source>
</evidence>
<evidence type="ECO:0000256" key="14">
    <source>
        <dbReference type="ARBA" id="ARBA00023268"/>
    </source>
</evidence>
<dbReference type="EC" id="3.5.4.19" evidence="15"/>
<dbReference type="NCBIfam" id="NF002747">
    <property type="entry name" value="PRK02759.1"/>
    <property type="match status" value="1"/>
</dbReference>
<keyword evidence="18" id="KW-1185">Reference proteome</keyword>
<dbReference type="InterPro" id="IPR023019">
    <property type="entry name" value="His_synth_HisIE"/>
</dbReference>
<comment type="catalytic activity">
    <reaction evidence="1 15">
        <text>1-(5-phospho-beta-D-ribosyl)-5'-AMP + H2O = 1-(5-phospho-beta-D-ribosyl)-5-[(5-phospho-beta-D-ribosylamino)methylideneamino]imidazole-4-carboxamide</text>
        <dbReference type="Rhea" id="RHEA:20049"/>
        <dbReference type="ChEBI" id="CHEBI:15377"/>
        <dbReference type="ChEBI" id="CHEBI:58435"/>
        <dbReference type="ChEBI" id="CHEBI:59457"/>
        <dbReference type="EC" id="3.5.4.19"/>
    </reaction>
</comment>
<dbReference type="Gene3D" id="3.10.20.810">
    <property type="entry name" value="Phosphoribosyl-AMP cyclohydrolase"/>
    <property type="match status" value="1"/>
</dbReference>
<dbReference type="InterPro" id="IPR026660">
    <property type="entry name" value="PRA-CH"/>
</dbReference>
<reference evidence="18" key="1">
    <citation type="journal article" date="2019" name="Int. J. Syst. Evol. Microbiol.">
        <title>The Global Catalogue of Microorganisms (GCM) 10K type strain sequencing project: providing services to taxonomists for standard genome sequencing and annotation.</title>
        <authorList>
            <consortium name="The Broad Institute Genomics Platform"/>
            <consortium name="The Broad Institute Genome Sequencing Center for Infectious Disease"/>
            <person name="Wu L."/>
            <person name="Ma J."/>
        </authorList>
    </citation>
    <scope>NUCLEOTIDE SEQUENCE [LARGE SCALE GENOMIC DNA]</scope>
    <source>
        <strain evidence="18">TISTR 1858</strain>
    </source>
</reference>
<evidence type="ECO:0000256" key="15">
    <source>
        <dbReference type="HAMAP-Rule" id="MF_01019"/>
    </source>
</evidence>
<evidence type="ECO:0000256" key="6">
    <source>
        <dbReference type="ARBA" id="ARBA00007731"/>
    </source>
</evidence>
<keyword evidence="14 15" id="KW-0511">Multifunctional enzyme</keyword>
<evidence type="ECO:0000256" key="11">
    <source>
        <dbReference type="ARBA" id="ARBA00022801"/>
    </source>
</evidence>
<dbReference type="SUPFAM" id="SSF101386">
    <property type="entry name" value="all-alpha NTP pyrophosphatases"/>
    <property type="match status" value="1"/>
</dbReference>
<dbReference type="Pfam" id="PF01503">
    <property type="entry name" value="PRA-PH"/>
    <property type="match status" value="1"/>
</dbReference>
<proteinExistence type="inferred from homology"/>
<evidence type="ECO:0000256" key="7">
    <source>
        <dbReference type="ARBA" id="ARBA00008299"/>
    </source>
</evidence>
<dbReference type="HAMAP" id="MF_01019">
    <property type="entry name" value="HisIE"/>
    <property type="match status" value="1"/>
</dbReference>
<dbReference type="EC" id="3.6.1.31" evidence="15"/>
<comment type="similarity">
    <text evidence="7 15">In the N-terminal section; belongs to the PRA-CH family.</text>
</comment>
<organism evidence="17 18">
    <name type="scientific">Oceanobacillus kapialis</name>
    <dbReference type="NCBI Taxonomy" id="481353"/>
    <lineage>
        <taxon>Bacteria</taxon>
        <taxon>Bacillati</taxon>
        <taxon>Bacillota</taxon>
        <taxon>Bacilli</taxon>
        <taxon>Bacillales</taxon>
        <taxon>Bacillaceae</taxon>
        <taxon>Oceanobacillus</taxon>
    </lineage>
</organism>
<evidence type="ECO:0000256" key="8">
    <source>
        <dbReference type="ARBA" id="ARBA00022490"/>
    </source>
</evidence>
<evidence type="ECO:0000256" key="4">
    <source>
        <dbReference type="ARBA" id="ARBA00005169"/>
    </source>
</evidence>
<dbReference type="PANTHER" id="PTHR42945">
    <property type="entry name" value="HISTIDINE BIOSYNTHESIS BIFUNCTIONAL PROTEIN"/>
    <property type="match status" value="1"/>
</dbReference>
<comment type="catalytic activity">
    <reaction evidence="2 15">
        <text>1-(5-phospho-beta-D-ribosyl)-ATP + H2O = 1-(5-phospho-beta-D-ribosyl)-5'-AMP + diphosphate + H(+)</text>
        <dbReference type="Rhea" id="RHEA:22828"/>
        <dbReference type="ChEBI" id="CHEBI:15377"/>
        <dbReference type="ChEBI" id="CHEBI:15378"/>
        <dbReference type="ChEBI" id="CHEBI:33019"/>
        <dbReference type="ChEBI" id="CHEBI:59457"/>
        <dbReference type="ChEBI" id="CHEBI:73183"/>
        <dbReference type="EC" id="3.6.1.31"/>
    </reaction>
</comment>
<protein>
    <recommendedName>
        <fullName evidence="15">Histidine biosynthesis bifunctional protein HisIE</fullName>
    </recommendedName>
    <domain>
        <recommendedName>
            <fullName evidence="15">Phosphoribosyl-AMP cyclohydrolase</fullName>
            <shortName evidence="15">PRA-CH</shortName>
            <ecNumber evidence="15">3.5.4.19</ecNumber>
        </recommendedName>
    </domain>
    <domain>
        <recommendedName>
            <fullName evidence="15">Phosphoribosyl-ATP pyrophosphatase</fullName>
            <shortName evidence="15">PRA-PH</shortName>
            <ecNumber evidence="15">3.6.1.31</ecNumber>
        </recommendedName>
    </domain>
</protein>
<comment type="similarity">
    <text evidence="6 15">In the C-terminal section; belongs to the PRA-PH family.</text>
</comment>
<keyword evidence="9 15" id="KW-0028">Amino-acid biosynthesis</keyword>
<keyword evidence="8 15" id="KW-0963">Cytoplasm</keyword>
<dbReference type="PANTHER" id="PTHR42945:SF9">
    <property type="entry name" value="HISTIDINE BIOSYNTHESIS BIFUNCTIONAL PROTEIN HISIE"/>
    <property type="match status" value="1"/>
</dbReference>
<feature type="region of interest" description="Phosphoribosyl-ATP pyrophosphohydrolase" evidence="15">
    <location>
        <begin position="119"/>
        <end position="215"/>
    </location>
</feature>
<dbReference type="GO" id="GO:0004636">
    <property type="term" value="F:phosphoribosyl-ATP diphosphatase activity"/>
    <property type="evidence" value="ECO:0007669"/>
    <property type="project" value="UniProtKB-EC"/>
</dbReference>
<keyword evidence="11 15" id="KW-0378">Hydrolase</keyword>
<dbReference type="Gene3D" id="1.10.287.1080">
    <property type="entry name" value="MazG-like"/>
    <property type="match status" value="1"/>
</dbReference>
<keyword evidence="12 15" id="KW-0067">ATP-binding</keyword>
<dbReference type="GO" id="GO:0004635">
    <property type="term" value="F:phosphoribosyl-AMP cyclohydrolase activity"/>
    <property type="evidence" value="ECO:0007669"/>
    <property type="project" value="UniProtKB-EC"/>
</dbReference>
<comment type="caution">
    <text evidence="17">The sequence shown here is derived from an EMBL/GenBank/DDBJ whole genome shotgun (WGS) entry which is preliminary data.</text>
</comment>
<feature type="domain" description="Phosphoribosyl-AMP cyclohydrolase" evidence="16">
    <location>
        <begin position="33"/>
        <end position="105"/>
    </location>
</feature>
<evidence type="ECO:0000256" key="1">
    <source>
        <dbReference type="ARBA" id="ARBA00000024"/>
    </source>
</evidence>
<keyword evidence="10 15" id="KW-0547">Nucleotide-binding</keyword>
<dbReference type="HAMAP" id="MF_01021">
    <property type="entry name" value="HisI"/>
    <property type="match status" value="1"/>
</dbReference>
<dbReference type="SUPFAM" id="SSF141734">
    <property type="entry name" value="HisI-like"/>
    <property type="match status" value="1"/>
</dbReference>
<dbReference type="InterPro" id="IPR008179">
    <property type="entry name" value="HisE"/>
</dbReference>
<dbReference type="Pfam" id="PF01502">
    <property type="entry name" value="PRA-CH"/>
    <property type="match status" value="1"/>
</dbReference>
<dbReference type="EMBL" id="JBHUMX010000001">
    <property type="protein sequence ID" value="MFD2627279.1"/>
    <property type="molecule type" value="Genomic_DNA"/>
</dbReference>
<evidence type="ECO:0000256" key="12">
    <source>
        <dbReference type="ARBA" id="ARBA00022840"/>
    </source>
</evidence>
<evidence type="ECO:0000256" key="13">
    <source>
        <dbReference type="ARBA" id="ARBA00023102"/>
    </source>
</evidence>
<dbReference type="NCBIfam" id="NF000768">
    <property type="entry name" value="PRK00051.1"/>
    <property type="match status" value="1"/>
</dbReference>
<evidence type="ECO:0000256" key="2">
    <source>
        <dbReference type="ARBA" id="ARBA00001460"/>
    </source>
</evidence>
<evidence type="ECO:0000259" key="16">
    <source>
        <dbReference type="Pfam" id="PF01502"/>
    </source>
</evidence>
<dbReference type="CDD" id="cd11534">
    <property type="entry name" value="NTP-PPase_HisIE_like"/>
    <property type="match status" value="1"/>
</dbReference>
<dbReference type="RefSeq" id="WP_379559944.1">
    <property type="nucleotide sequence ID" value="NZ_JBHUMX010000001.1"/>
</dbReference>
<sequence length="215" mass="24307">MNVDVEIEQLTFDEKGLIPAIVQDAENAKVLTIAYMNETALLKTMQTGETWFFSRKRQTLWNKGETSGNKQKVKKITYDCDADALLVQVKPVGPACHTGAESCFYQTLYEAGQVPSDIIPILTSRIKERRNNPVEGTYTSYLFREGIDKILKKIGEEASEVIIGAKNTDKQEVTWEIADLTYHTLVLMELLDVSVSDIKAELYERHIKKAGKQDE</sequence>
<evidence type="ECO:0000313" key="18">
    <source>
        <dbReference type="Proteomes" id="UP001597451"/>
    </source>
</evidence>
<dbReference type="HAMAP" id="MF_01020">
    <property type="entry name" value="HisE"/>
    <property type="match status" value="1"/>
</dbReference>
<dbReference type="Proteomes" id="UP001597451">
    <property type="component" value="Unassembled WGS sequence"/>
</dbReference>
<name>A0ABW5PV90_9BACI</name>
<evidence type="ECO:0000256" key="9">
    <source>
        <dbReference type="ARBA" id="ARBA00022605"/>
    </source>
</evidence>
<evidence type="ECO:0000256" key="5">
    <source>
        <dbReference type="ARBA" id="ARBA00005204"/>
    </source>
</evidence>
<feature type="region of interest" description="Phosphoribosyl-AMP cyclohydrolase" evidence="15">
    <location>
        <begin position="1"/>
        <end position="118"/>
    </location>
</feature>
<comment type="pathway">
    <text evidence="5 15">Amino-acid biosynthesis; L-histidine biosynthesis; L-histidine from 5-phospho-alpha-D-ribose 1-diphosphate: step 2/9.</text>
</comment>
<keyword evidence="13 15" id="KW-0368">Histidine biosynthesis</keyword>
<gene>
    <name evidence="15 17" type="primary">hisIE</name>
    <name evidence="15" type="synonym">hisI</name>
    <name evidence="17" type="ORF">ACFSUN_00575</name>
</gene>
<accession>A0ABW5PV90</accession>
<evidence type="ECO:0000256" key="3">
    <source>
        <dbReference type="ARBA" id="ARBA00004496"/>
    </source>
</evidence>